<evidence type="ECO:0000256" key="4">
    <source>
        <dbReference type="ARBA" id="ARBA00022475"/>
    </source>
</evidence>
<feature type="domain" description="ABC transporter" evidence="11">
    <location>
        <begin position="248"/>
        <end position="492"/>
    </location>
</feature>
<dbReference type="Pfam" id="PF00005">
    <property type="entry name" value="ABC_tran"/>
    <property type="match status" value="2"/>
</dbReference>
<keyword evidence="9" id="KW-1278">Translocase</keyword>
<feature type="domain" description="ABC transporter" evidence="11">
    <location>
        <begin position="2"/>
        <end position="238"/>
    </location>
</feature>
<organism evidence="12 13">
    <name type="scientific">Cohaesibacter celericrescens</name>
    <dbReference type="NCBI Taxonomy" id="2067669"/>
    <lineage>
        <taxon>Bacteria</taxon>
        <taxon>Pseudomonadati</taxon>
        <taxon>Pseudomonadota</taxon>
        <taxon>Alphaproteobacteria</taxon>
        <taxon>Hyphomicrobiales</taxon>
        <taxon>Cohaesibacteraceae</taxon>
    </lineage>
</organism>
<dbReference type="CDD" id="cd03216">
    <property type="entry name" value="ABC_Carb_Monos_I"/>
    <property type="match status" value="1"/>
</dbReference>
<evidence type="ECO:0000256" key="2">
    <source>
        <dbReference type="ARBA" id="ARBA00005417"/>
    </source>
</evidence>
<dbReference type="OrthoDB" id="9805029at2"/>
<keyword evidence="5" id="KW-0762">Sugar transport</keyword>
<dbReference type="GO" id="GO:0016887">
    <property type="term" value="F:ATP hydrolysis activity"/>
    <property type="evidence" value="ECO:0007669"/>
    <property type="project" value="InterPro"/>
</dbReference>
<protein>
    <submittedName>
        <fullName evidence="12">D-xylose ABC transporter ATP-binding protein</fullName>
    </submittedName>
</protein>
<keyword evidence="4" id="KW-1003">Cell membrane</keyword>
<dbReference type="PROSITE" id="PS50893">
    <property type="entry name" value="ABC_TRANSPORTER_2"/>
    <property type="match status" value="2"/>
</dbReference>
<keyword evidence="3" id="KW-0813">Transport</keyword>
<accession>A0A2N5XUY1</accession>
<dbReference type="FunFam" id="3.40.50.300:FF:000127">
    <property type="entry name" value="Ribose import ATP-binding protein RbsA"/>
    <property type="match status" value="1"/>
</dbReference>
<dbReference type="Proteomes" id="UP000234881">
    <property type="component" value="Unassembled WGS sequence"/>
</dbReference>
<dbReference type="PANTHER" id="PTHR43790:SF9">
    <property type="entry name" value="GALACTOFURANOSE TRANSPORTER ATP-BINDING PROTEIN YTFR"/>
    <property type="match status" value="1"/>
</dbReference>
<evidence type="ECO:0000256" key="1">
    <source>
        <dbReference type="ARBA" id="ARBA00004202"/>
    </source>
</evidence>
<dbReference type="SMART" id="SM00382">
    <property type="entry name" value="AAA"/>
    <property type="match status" value="2"/>
</dbReference>
<proteinExistence type="inferred from homology"/>
<gene>
    <name evidence="12" type="ORF">C0081_05575</name>
</gene>
<evidence type="ECO:0000256" key="5">
    <source>
        <dbReference type="ARBA" id="ARBA00022597"/>
    </source>
</evidence>
<dbReference type="AlphaFoldDB" id="A0A2N5XUY1"/>
<comment type="similarity">
    <text evidence="2">Belongs to the ABC transporter superfamily.</text>
</comment>
<dbReference type="InterPro" id="IPR027417">
    <property type="entry name" value="P-loop_NTPase"/>
</dbReference>
<keyword evidence="8 12" id="KW-0067">ATP-binding</keyword>
<dbReference type="RefSeq" id="WP_101532817.1">
    <property type="nucleotide sequence ID" value="NZ_PKUQ01000009.1"/>
</dbReference>
<dbReference type="InterPro" id="IPR017871">
    <property type="entry name" value="ABC_transporter-like_CS"/>
</dbReference>
<evidence type="ECO:0000256" key="10">
    <source>
        <dbReference type="ARBA" id="ARBA00023136"/>
    </source>
</evidence>
<evidence type="ECO:0000256" key="9">
    <source>
        <dbReference type="ARBA" id="ARBA00022967"/>
    </source>
</evidence>
<keyword evidence="13" id="KW-1185">Reference proteome</keyword>
<dbReference type="PROSITE" id="PS00211">
    <property type="entry name" value="ABC_TRANSPORTER_1"/>
    <property type="match status" value="2"/>
</dbReference>
<dbReference type="InterPro" id="IPR003439">
    <property type="entry name" value="ABC_transporter-like_ATP-bd"/>
</dbReference>
<dbReference type="GO" id="GO:0005886">
    <property type="term" value="C:plasma membrane"/>
    <property type="evidence" value="ECO:0007669"/>
    <property type="project" value="UniProtKB-SubCell"/>
</dbReference>
<dbReference type="CDD" id="cd03215">
    <property type="entry name" value="ABC_Carb_Monos_II"/>
    <property type="match status" value="1"/>
</dbReference>
<keyword evidence="6" id="KW-0677">Repeat</keyword>
<dbReference type="EMBL" id="PKUQ01000009">
    <property type="protein sequence ID" value="PLW78321.1"/>
    <property type="molecule type" value="Genomic_DNA"/>
</dbReference>
<comment type="caution">
    <text evidence="12">The sequence shown here is derived from an EMBL/GenBank/DDBJ whole genome shotgun (WGS) entry which is preliminary data.</text>
</comment>
<dbReference type="GO" id="GO:0005524">
    <property type="term" value="F:ATP binding"/>
    <property type="evidence" value="ECO:0007669"/>
    <property type="project" value="UniProtKB-KW"/>
</dbReference>
<reference evidence="12 13" key="1">
    <citation type="submission" date="2018-01" db="EMBL/GenBank/DDBJ databases">
        <title>The draft genome sequence of Cohaesibacter sp. H1304.</title>
        <authorList>
            <person name="Wang N.-N."/>
            <person name="Du Z.-J."/>
        </authorList>
    </citation>
    <scope>NUCLEOTIDE SEQUENCE [LARGE SCALE GENOMIC DNA]</scope>
    <source>
        <strain evidence="12 13">H1304</strain>
    </source>
</reference>
<dbReference type="InterPro" id="IPR050107">
    <property type="entry name" value="ABC_carbohydrate_import_ATPase"/>
</dbReference>
<sequence length="498" mass="53829">MLQAKGIDKSFFGNKVLDDVSFDVRAGEVHALIGENGAGKSTLVNILSGNLARDVGDVIFDGNSVSFSHPLEAMHAGISVVHQELSIVPNASVAENIFLRREITNALGLNNWNAMYAECERVFGQMGVDINPRALAGSLSVGMQQLVEVAKAVALKAKLIFMDEPTSSLSEKEIAELFKVVRDLKASGLGIVFISHKLSELFEISDRITVLRDGKYVGTRDTAGLTSNEVISMMVGRALTSLYPERGDSDGEVFFKCKNLSLFGAIQNVAFNLRRGEILGFAGLIGAGRTEAMRALINAEPRLSGEFELEGEPLTLASPHDAMKKGIVYLSEDRKGSGLFLDYDMVHNISSCVLERGSSFGMENRDVMLHAAWDYIEQMDIRPKRPSAMVVSLSGGNQQKVLLAKSLNAQPKILIVDEPTRGVDVGAKALIHSKLRELANSGCGVILISSELPEVLGMSDRVVVFRGGTVAAELNNRDGCLSQEDVMNAAVEWKGRAS</sequence>
<evidence type="ECO:0000256" key="6">
    <source>
        <dbReference type="ARBA" id="ARBA00022737"/>
    </source>
</evidence>
<dbReference type="Gene3D" id="3.40.50.300">
    <property type="entry name" value="P-loop containing nucleotide triphosphate hydrolases"/>
    <property type="match status" value="2"/>
</dbReference>
<name>A0A2N5XUY1_9HYPH</name>
<evidence type="ECO:0000256" key="8">
    <source>
        <dbReference type="ARBA" id="ARBA00022840"/>
    </source>
</evidence>
<evidence type="ECO:0000313" key="12">
    <source>
        <dbReference type="EMBL" id="PLW78321.1"/>
    </source>
</evidence>
<keyword evidence="10" id="KW-0472">Membrane</keyword>
<evidence type="ECO:0000313" key="13">
    <source>
        <dbReference type="Proteomes" id="UP000234881"/>
    </source>
</evidence>
<evidence type="ECO:0000256" key="7">
    <source>
        <dbReference type="ARBA" id="ARBA00022741"/>
    </source>
</evidence>
<keyword evidence="7" id="KW-0547">Nucleotide-binding</keyword>
<dbReference type="InterPro" id="IPR003593">
    <property type="entry name" value="AAA+_ATPase"/>
</dbReference>
<comment type="subcellular location">
    <subcellularLocation>
        <location evidence="1">Cell membrane</location>
        <topology evidence="1">Peripheral membrane protein</topology>
    </subcellularLocation>
</comment>
<dbReference type="SUPFAM" id="SSF52540">
    <property type="entry name" value="P-loop containing nucleoside triphosphate hydrolases"/>
    <property type="match status" value="2"/>
</dbReference>
<dbReference type="PANTHER" id="PTHR43790">
    <property type="entry name" value="CARBOHYDRATE TRANSPORT ATP-BINDING PROTEIN MG119-RELATED"/>
    <property type="match status" value="1"/>
</dbReference>
<evidence type="ECO:0000256" key="3">
    <source>
        <dbReference type="ARBA" id="ARBA00022448"/>
    </source>
</evidence>
<evidence type="ECO:0000259" key="11">
    <source>
        <dbReference type="PROSITE" id="PS50893"/>
    </source>
</evidence>